<dbReference type="Gene3D" id="3.30.1330.80">
    <property type="entry name" value="Hypothetical protein, similar to alpha- acetolactate decarboxylase, domain 2"/>
    <property type="match status" value="2"/>
</dbReference>
<sequence>MSRSHLIQHPGSRTSPRRHVVSGAARIFEFDLPEGMTLMAAVAKVMDETGCDSAVVRLDGLSIGPYNYVMPDQSPDGQHVAWYSKTYLGDAARLQQGTAIIGRRDGDWFLHCHAVWQDSECGRCAGHLLPGEVIVASSYFGKGYAFDGGCFDVTPDAETNFSFFRPRIIENSQNITQENAAIVSLAPHEDLSTSVAELSEELGLRNAHVLGIGSLIGADFRDEPSMESPISEVLLLDGARVNSSDEPYLPTFCVDPEGNFFEGQIVSGRAPVCVTFELILVAS</sequence>
<dbReference type="RefSeq" id="WP_340272216.1">
    <property type="nucleotide sequence ID" value="NZ_JBAKIA010000001.1"/>
</dbReference>
<evidence type="ECO:0000313" key="2">
    <source>
        <dbReference type="Proteomes" id="UP001385499"/>
    </source>
</evidence>
<keyword evidence="2" id="KW-1185">Reference proteome</keyword>
<name>A0ABU8TF16_9HYPH</name>
<dbReference type="EMBL" id="JBAKIA010000001">
    <property type="protein sequence ID" value="MEJ8472739.1"/>
    <property type="molecule type" value="Genomic_DNA"/>
</dbReference>
<gene>
    <name evidence="1" type="ORF">V6575_01445</name>
</gene>
<evidence type="ECO:0008006" key="3">
    <source>
        <dbReference type="Google" id="ProtNLM"/>
    </source>
</evidence>
<dbReference type="SUPFAM" id="SSF117856">
    <property type="entry name" value="AF0104/ALDC/Ptd012-like"/>
    <property type="match status" value="2"/>
</dbReference>
<accession>A0ABU8TF16</accession>
<protein>
    <recommendedName>
        <fullName evidence="3">DUF296 domain-containing protein</fullName>
    </recommendedName>
</protein>
<organism evidence="1 2">
    <name type="scientific">Roseibium algae</name>
    <dbReference type="NCBI Taxonomy" id="3123038"/>
    <lineage>
        <taxon>Bacteria</taxon>
        <taxon>Pseudomonadati</taxon>
        <taxon>Pseudomonadota</taxon>
        <taxon>Alphaproteobacteria</taxon>
        <taxon>Hyphomicrobiales</taxon>
        <taxon>Stappiaceae</taxon>
        <taxon>Roseibium</taxon>
    </lineage>
</organism>
<evidence type="ECO:0000313" key="1">
    <source>
        <dbReference type="EMBL" id="MEJ8472739.1"/>
    </source>
</evidence>
<dbReference type="Proteomes" id="UP001385499">
    <property type="component" value="Unassembled WGS sequence"/>
</dbReference>
<comment type="caution">
    <text evidence="1">The sequence shown here is derived from an EMBL/GenBank/DDBJ whole genome shotgun (WGS) entry which is preliminary data.</text>
</comment>
<reference evidence="1 2" key="1">
    <citation type="submission" date="2024-02" db="EMBL/GenBank/DDBJ databases">
        <title>Roseibium algae sp. nov., isolated from marine alga (Grateloupia sp.), showing potential in myo-inositol conversion.</title>
        <authorList>
            <person name="Wang Y."/>
        </authorList>
    </citation>
    <scope>NUCLEOTIDE SEQUENCE [LARGE SCALE GENOMIC DNA]</scope>
    <source>
        <strain evidence="1 2">H3510</strain>
    </source>
</reference>
<proteinExistence type="predicted"/>